<sequence length="46" mass="5092">MNPLVQPTNSLLANLYSHQTRSSSSGLLPEPFRALLPSDSPHIIYK</sequence>
<name>A0A0A9B4V7_ARUDO</name>
<proteinExistence type="predicted"/>
<evidence type="ECO:0000313" key="1">
    <source>
        <dbReference type="EMBL" id="JAD59024.1"/>
    </source>
</evidence>
<reference evidence="1" key="1">
    <citation type="submission" date="2014-09" db="EMBL/GenBank/DDBJ databases">
        <authorList>
            <person name="Magalhaes I.L.F."/>
            <person name="Oliveira U."/>
            <person name="Santos F.R."/>
            <person name="Vidigal T.H.D.A."/>
            <person name="Brescovit A.D."/>
            <person name="Santos A.J."/>
        </authorList>
    </citation>
    <scope>NUCLEOTIDE SEQUENCE</scope>
    <source>
        <tissue evidence="1">Shoot tissue taken approximately 20 cm above the soil surface</tissue>
    </source>
</reference>
<dbReference type="AlphaFoldDB" id="A0A0A9B4V7"/>
<dbReference type="EMBL" id="GBRH01238871">
    <property type="protein sequence ID" value="JAD59024.1"/>
    <property type="molecule type" value="Transcribed_RNA"/>
</dbReference>
<accession>A0A0A9B4V7</accession>
<protein>
    <submittedName>
        <fullName evidence="1">Uncharacterized protein</fullName>
    </submittedName>
</protein>
<organism evidence="1">
    <name type="scientific">Arundo donax</name>
    <name type="common">Giant reed</name>
    <name type="synonym">Donax arundinaceus</name>
    <dbReference type="NCBI Taxonomy" id="35708"/>
    <lineage>
        <taxon>Eukaryota</taxon>
        <taxon>Viridiplantae</taxon>
        <taxon>Streptophyta</taxon>
        <taxon>Embryophyta</taxon>
        <taxon>Tracheophyta</taxon>
        <taxon>Spermatophyta</taxon>
        <taxon>Magnoliopsida</taxon>
        <taxon>Liliopsida</taxon>
        <taxon>Poales</taxon>
        <taxon>Poaceae</taxon>
        <taxon>PACMAD clade</taxon>
        <taxon>Arundinoideae</taxon>
        <taxon>Arundineae</taxon>
        <taxon>Arundo</taxon>
    </lineage>
</organism>
<reference evidence="1" key="2">
    <citation type="journal article" date="2015" name="Data Brief">
        <title>Shoot transcriptome of the giant reed, Arundo donax.</title>
        <authorList>
            <person name="Barrero R.A."/>
            <person name="Guerrero F.D."/>
            <person name="Moolhuijzen P."/>
            <person name="Goolsby J.A."/>
            <person name="Tidwell J."/>
            <person name="Bellgard S.E."/>
            <person name="Bellgard M.I."/>
        </authorList>
    </citation>
    <scope>NUCLEOTIDE SEQUENCE</scope>
    <source>
        <tissue evidence="1">Shoot tissue taken approximately 20 cm above the soil surface</tissue>
    </source>
</reference>